<name>A0A5B7HVI3_PORTR</name>
<keyword evidence="3" id="KW-1185">Reference proteome</keyword>
<evidence type="ECO:0000313" key="2">
    <source>
        <dbReference type="EMBL" id="MPC77061.1"/>
    </source>
</evidence>
<protein>
    <submittedName>
        <fullName evidence="2">Uncharacterized protein</fullName>
    </submittedName>
</protein>
<organism evidence="2 3">
    <name type="scientific">Portunus trituberculatus</name>
    <name type="common">Swimming crab</name>
    <name type="synonym">Neptunus trituberculatus</name>
    <dbReference type="NCBI Taxonomy" id="210409"/>
    <lineage>
        <taxon>Eukaryota</taxon>
        <taxon>Metazoa</taxon>
        <taxon>Ecdysozoa</taxon>
        <taxon>Arthropoda</taxon>
        <taxon>Crustacea</taxon>
        <taxon>Multicrustacea</taxon>
        <taxon>Malacostraca</taxon>
        <taxon>Eumalacostraca</taxon>
        <taxon>Eucarida</taxon>
        <taxon>Decapoda</taxon>
        <taxon>Pleocyemata</taxon>
        <taxon>Brachyura</taxon>
        <taxon>Eubrachyura</taxon>
        <taxon>Portunoidea</taxon>
        <taxon>Portunidae</taxon>
        <taxon>Portuninae</taxon>
        <taxon>Portunus</taxon>
    </lineage>
</organism>
<dbReference type="AlphaFoldDB" id="A0A5B7HVI3"/>
<dbReference type="Proteomes" id="UP000324222">
    <property type="component" value="Unassembled WGS sequence"/>
</dbReference>
<evidence type="ECO:0000313" key="3">
    <source>
        <dbReference type="Proteomes" id="UP000324222"/>
    </source>
</evidence>
<gene>
    <name evidence="2" type="ORF">E2C01_071505</name>
</gene>
<sequence>MVVYVAYREEMGVVPDWARRWHSSEALVHTYVGRGDPHHPAKLPHCPRKRHRHRLFAGNIFFFLFFIFFFFVFFQDCLSFLPHCLFFFF</sequence>
<accession>A0A5B7HVI3</accession>
<evidence type="ECO:0000256" key="1">
    <source>
        <dbReference type="SAM" id="Phobius"/>
    </source>
</evidence>
<comment type="caution">
    <text evidence="2">The sequence shown here is derived from an EMBL/GenBank/DDBJ whole genome shotgun (WGS) entry which is preliminary data.</text>
</comment>
<keyword evidence="1" id="KW-1133">Transmembrane helix</keyword>
<proteinExistence type="predicted"/>
<keyword evidence="1" id="KW-0812">Transmembrane</keyword>
<feature type="transmembrane region" description="Helical" evidence="1">
    <location>
        <begin position="55"/>
        <end position="74"/>
    </location>
</feature>
<dbReference type="EMBL" id="VSRR010044913">
    <property type="protein sequence ID" value="MPC77061.1"/>
    <property type="molecule type" value="Genomic_DNA"/>
</dbReference>
<reference evidence="2 3" key="1">
    <citation type="submission" date="2019-05" db="EMBL/GenBank/DDBJ databases">
        <title>Another draft genome of Portunus trituberculatus and its Hox gene families provides insights of decapod evolution.</title>
        <authorList>
            <person name="Jeong J.-H."/>
            <person name="Song I."/>
            <person name="Kim S."/>
            <person name="Choi T."/>
            <person name="Kim D."/>
            <person name="Ryu S."/>
            <person name="Kim W."/>
        </authorList>
    </citation>
    <scope>NUCLEOTIDE SEQUENCE [LARGE SCALE GENOMIC DNA]</scope>
    <source>
        <tissue evidence="2">Muscle</tissue>
    </source>
</reference>
<dbReference type="OrthoDB" id="25179at2759"/>
<keyword evidence="1" id="KW-0472">Membrane</keyword>